<keyword evidence="1" id="KW-0812">Transmembrane</keyword>
<feature type="transmembrane region" description="Helical" evidence="1">
    <location>
        <begin position="6"/>
        <end position="23"/>
    </location>
</feature>
<proteinExistence type="predicted"/>
<feature type="transmembrane region" description="Helical" evidence="1">
    <location>
        <begin position="35"/>
        <end position="61"/>
    </location>
</feature>
<evidence type="ECO:0000256" key="1">
    <source>
        <dbReference type="SAM" id="Phobius"/>
    </source>
</evidence>
<gene>
    <name evidence="2" type="ORF">EXE63_05020</name>
</gene>
<organism evidence="2 3">
    <name type="scientific">Mycolicibacterium frederiksbergense</name>
    <dbReference type="NCBI Taxonomy" id="117567"/>
    <lineage>
        <taxon>Bacteria</taxon>
        <taxon>Bacillati</taxon>
        <taxon>Actinomycetota</taxon>
        <taxon>Actinomycetes</taxon>
        <taxon>Mycobacteriales</taxon>
        <taxon>Mycobacteriaceae</taxon>
        <taxon>Mycolicibacterium</taxon>
    </lineage>
</organism>
<keyword evidence="1" id="KW-0472">Membrane</keyword>
<name>A0A6H0RZF6_9MYCO</name>
<dbReference type="AlphaFoldDB" id="A0A6H0RZF6"/>
<dbReference type="EMBL" id="CP038799">
    <property type="protein sequence ID" value="QIV80330.1"/>
    <property type="molecule type" value="Genomic_DNA"/>
</dbReference>
<keyword evidence="3" id="KW-1185">Reference proteome</keyword>
<accession>A0A6H0RZF6</accession>
<protein>
    <submittedName>
        <fullName evidence="2">Uncharacterized protein</fullName>
    </submittedName>
</protein>
<dbReference type="KEGG" id="mfre:EXE63_05020"/>
<dbReference type="Proteomes" id="UP000501849">
    <property type="component" value="Chromosome"/>
</dbReference>
<evidence type="ECO:0000313" key="3">
    <source>
        <dbReference type="Proteomes" id="UP000501849"/>
    </source>
</evidence>
<reference evidence="2 3" key="1">
    <citation type="submission" date="2019-04" db="EMBL/GenBank/DDBJ databases">
        <title>Draft, Whole-Genome Sequence of the Anthracene-degrading Mycobacterium frederiksbergense LB501T, Isolated from a Polycyclic Aromatic Hydrocarbon (PAH)-Contaminated Soil.</title>
        <authorList>
            <person name="Augelletti F."/>
        </authorList>
    </citation>
    <scope>NUCLEOTIDE SEQUENCE [LARGE SCALE GENOMIC DNA]</scope>
    <source>
        <strain evidence="2 3">LB 501T</strain>
    </source>
</reference>
<keyword evidence="1" id="KW-1133">Transmembrane helix</keyword>
<evidence type="ECO:0000313" key="2">
    <source>
        <dbReference type="EMBL" id="QIV80330.1"/>
    </source>
</evidence>
<sequence>MGISALSVAAYLLVGGFCGAWFWRVIRSTGHRANIALIIVSAVFGLLWPVMMPGVTVYRWMLPRPIEFREDATAPASR</sequence>
<dbReference type="RefSeq" id="WP_168141057.1">
    <property type="nucleotide sequence ID" value="NZ_CP038799.1"/>
</dbReference>